<organism evidence="1 2">
    <name type="scientific">Sporosarcina globispora</name>
    <name type="common">Bacillus globisporus</name>
    <dbReference type="NCBI Taxonomy" id="1459"/>
    <lineage>
        <taxon>Bacteria</taxon>
        <taxon>Bacillati</taxon>
        <taxon>Bacillota</taxon>
        <taxon>Bacilli</taxon>
        <taxon>Bacillales</taxon>
        <taxon>Caryophanaceae</taxon>
        <taxon>Sporosarcina</taxon>
    </lineage>
</organism>
<name>A0A0M0GIX4_SPOGL</name>
<evidence type="ECO:0000313" key="2">
    <source>
        <dbReference type="Proteomes" id="UP000037109"/>
    </source>
</evidence>
<dbReference type="EMBL" id="LGUF01000007">
    <property type="protein sequence ID" value="KON89875.1"/>
    <property type="molecule type" value="Genomic_DNA"/>
</dbReference>
<dbReference type="AlphaFoldDB" id="A0A0M0GIX4"/>
<gene>
    <name evidence="1" type="ORF">AF332_25690</name>
</gene>
<comment type="caution">
    <text evidence="1">The sequence shown here is derived from an EMBL/GenBank/DDBJ whole genome shotgun (WGS) entry which is preliminary data.</text>
</comment>
<keyword evidence="2" id="KW-1185">Reference proteome</keyword>
<dbReference type="PATRIC" id="fig|1459.3.peg.5646"/>
<accession>A0A0M0GIX4</accession>
<proteinExistence type="predicted"/>
<dbReference type="Proteomes" id="UP000037109">
    <property type="component" value="Unassembled WGS sequence"/>
</dbReference>
<sequence>MHRMVGMIRKFVIFSTGLLPFPEIRGRVFAIQIGAIPSEKSAIPVQTGSSPPNKAISLLKLAACYLKKQNKKATSPMLS</sequence>
<protein>
    <submittedName>
        <fullName evidence="1">Uncharacterized protein</fullName>
    </submittedName>
</protein>
<evidence type="ECO:0000313" key="1">
    <source>
        <dbReference type="EMBL" id="KON89875.1"/>
    </source>
</evidence>
<reference evidence="2" key="1">
    <citation type="submission" date="2015-07" db="EMBL/GenBank/DDBJ databases">
        <title>Fjat-10036 dsm4.</title>
        <authorList>
            <person name="Liu B."/>
            <person name="Wang J."/>
            <person name="Zhu Y."/>
            <person name="Liu G."/>
            <person name="Chen Q."/>
            <person name="Chen Z."/>
            <person name="Lan J."/>
            <person name="Che J."/>
            <person name="Ge C."/>
            <person name="Shi H."/>
            <person name="Pan Z."/>
            <person name="Liu X."/>
        </authorList>
    </citation>
    <scope>NUCLEOTIDE SEQUENCE [LARGE SCALE GENOMIC DNA]</scope>
    <source>
        <strain evidence="2">DSM 4</strain>
    </source>
</reference>
<dbReference type="RefSeq" id="WP_053437240.1">
    <property type="nucleotide sequence ID" value="NZ_LGUF01000007.1"/>
</dbReference>